<comment type="caution">
    <text evidence="13">The sequence shown here is derived from an EMBL/GenBank/DDBJ whole genome shotgun (WGS) entry which is preliminary data.</text>
</comment>
<dbReference type="InterPro" id="IPR003609">
    <property type="entry name" value="Pan_app"/>
</dbReference>
<keyword evidence="7" id="KW-0245">EGF-like domain</keyword>
<dbReference type="Gene3D" id="3.30.200.20">
    <property type="entry name" value="Phosphorylase Kinase, domain 1"/>
    <property type="match status" value="1"/>
</dbReference>
<keyword evidence="2 9" id="KW-0732">Signal</keyword>
<dbReference type="PROSITE" id="PS50026">
    <property type="entry name" value="EGF_3"/>
    <property type="match status" value="1"/>
</dbReference>
<dbReference type="EC" id="2.7.11.1" evidence="1"/>
<evidence type="ECO:0000256" key="9">
    <source>
        <dbReference type="SAM" id="SignalP"/>
    </source>
</evidence>
<evidence type="ECO:0000259" key="11">
    <source>
        <dbReference type="PROSITE" id="PS50927"/>
    </source>
</evidence>
<evidence type="ECO:0000256" key="4">
    <source>
        <dbReference type="ARBA" id="ARBA00023180"/>
    </source>
</evidence>
<dbReference type="Pfam" id="PF01453">
    <property type="entry name" value="B_lectin"/>
    <property type="match status" value="1"/>
</dbReference>
<dbReference type="Proteomes" id="UP001054252">
    <property type="component" value="Unassembled WGS sequence"/>
</dbReference>
<dbReference type="Pfam" id="PF08276">
    <property type="entry name" value="PAN_2"/>
    <property type="match status" value="1"/>
</dbReference>
<dbReference type="GO" id="GO:0048544">
    <property type="term" value="P:recognition of pollen"/>
    <property type="evidence" value="ECO:0007669"/>
    <property type="project" value="InterPro"/>
</dbReference>
<dbReference type="FunFam" id="2.90.10.10:FF:000029">
    <property type="entry name" value="G-type lectin S-receptor-like serine/threonine-protein kinase"/>
    <property type="match status" value="1"/>
</dbReference>
<dbReference type="SMART" id="SM00473">
    <property type="entry name" value="PAN_AP"/>
    <property type="match status" value="1"/>
</dbReference>
<feature type="chain" id="PRO_5043955237" description="non-specific serine/threonine protein kinase" evidence="9">
    <location>
        <begin position="16"/>
        <end position="637"/>
    </location>
</feature>
<dbReference type="CDD" id="cd00028">
    <property type="entry name" value="B_lectin"/>
    <property type="match status" value="1"/>
</dbReference>
<keyword evidence="8" id="KW-0472">Membrane</keyword>
<accession>A0AAV5L138</accession>
<dbReference type="InterPro" id="IPR001480">
    <property type="entry name" value="Bulb-type_lectin_dom"/>
</dbReference>
<dbReference type="SUPFAM" id="SSF51110">
    <property type="entry name" value="alpha-D-mannose-specific plant lectins"/>
    <property type="match status" value="1"/>
</dbReference>
<dbReference type="Gene3D" id="2.90.10.10">
    <property type="entry name" value="Bulb-type lectin domain"/>
    <property type="match status" value="1"/>
</dbReference>
<organism evidence="13 14">
    <name type="scientific">Rubroshorea leprosula</name>
    <dbReference type="NCBI Taxonomy" id="152421"/>
    <lineage>
        <taxon>Eukaryota</taxon>
        <taxon>Viridiplantae</taxon>
        <taxon>Streptophyta</taxon>
        <taxon>Embryophyta</taxon>
        <taxon>Tracheophyta</taxon>
        <taxon>Spermatophyta</taxon>
        <taxon>Magnoliopsida</taxon>
        <taxon>eudicotyledons</taxon>
        <taxon>Gunneridae</taxon>
        <taxon>Pentapetalae</taxon>
        <taxon>rosids</taxon>
        <taxon>malvids</taxon>
        <taxon>Malvales</taxon>
        <taxon>Dipterocarpaceae</taxon>
        <taxon>Rubroshorea</taxon>
    </lineage>
</organism>
<comment type="catalytic activity">
    <reaction evidence="6">
        <text>L-seryl-[protein] + ATP = O-phospho-L-seryl-[protein] + ADP + H(+)</text>
        <dbReference type="Rhea" id="RHEA:17989"/>
        <dbReference type="Rhea" id="RHEA-COMP:9863"/>
        <dbReference type="Rhea" id="RHEA-COMP:11604"/>
        <dbReference type="ChEBI" id="CHEBI:15378"/>
        <dbReference type="ChEBI" id="CHEBI:29999"/>
        <dbReference type="ChEBI" id="CHEBI:30616"/>
        <dbReference type="ChEBI" id="CHEBI:83421"/>
        <dbReference type="ChEBI" id="CHEBI:456216"/>
        <dbReference type="EC" id="2.7.11.1"/>
    </reaction>
</comment>
<dbReference type="SMART" id="SM00108">
    <property type="entry name" value="B_lectin"/>
    <property type="match status" value="1"/>
</dbReference>
<feature type="signal peptide" evidence="9">
    <location>
        <begin position="1"/>
        <end position="15"/>
    </location>
</feature>
<keyword evidence="8" id="KW-0812">Transmembrane</keyword>
<evidence type="ECO:0000256" key="6">
    <source>
        <dbReference type="ARBA" id="ARBA00048679"/>
    </source>
</evidence>
<feature type="domain" description="Bulb-type lectin" evidence="11">
    <location>
        <begin position="16"/>
        <end position="141"/>
    </location>
</feature>
<evidence type="ECO:0000259" key="12">
    <source>
        <dbReference type="PROSITE" id="PS50948"/>
    </source>
</evidence>
<dbReference type="PROSITE" id="PS50948">
    <property type="entry name" value="PAN"/>
    <property type="match status" value="1"/>
</dbReference>
<dbReference type="EMBL" id="BPVZ01000089">
    <property type="protein sequence ID" value="GKV30827.1"/>
    <property type="molecule type" value="Genomic_DNA"/>
</dbReference>
<dbReference type="AlphaFoldDB" id="A0AAV5L138"/>
<comment type="caution">
    <text evidence="7">Lacks conserved residue(s) required for the propagation of feature annotation.</text>
</comment>
<evidence type="ECO:0000256" key="3">
    <source>
        <dbReference type="ARBA" id="ARBA00023157"/>
    </source>
</evidence>
<evidence type="ECO:0000256" key="1">
    <source>
        <dbReference type="ARBA" id="ARBA00012513"/>
    </source>
</evidence>
<keyword evidence="4" id="KW-0325">Glycoprotein</keyword>
<dbReference type="InterPro" id="IPR000742">
    <property type="entry name" value="EGF"/>
</dbReference>
<dbReference type="PANTHER" id="PTHR32444">
    <property type="entry name" value="BULB-TYPE LECTIN DOMAIN-CONTAINING PROTEIN"/>
    <property type="match status" value="1"/>
</dbReference>
<feature type="transmembrane region" description="Helical" evidence="8">
    <location>
        <begin position="450"/>
        <end position="472"/>
    </location>
</feature>
<dbReference type="Pfam" id="PF00954">
    <property type="entry name" value="S_locus_glycop"/>
    <property type="match status" value="1"/>
</dbReference>
<dbReference type="CDD" id="cd00054">
    <property type="entry name" value="EGF_CA"/>
    <property type="match status" value="1"/>
</dbReference>
<name>A0AAV5L138_9ROSI</name>
<dbReference type="CDD" id="cd01098">
    <property type="entry name" value="PAN_AP_plant"/>
    <property type="match status" value="1"/>
</dbReference>
<dbReference type="PROSITE" id="PS50927">
    <property type="entry name" value="BULB_LECTIN"/>
    <property type="match status" value="1"/>
</dbReference>
<gene>
    <name evidence="13" type="ORF">SLEP1_g39602</name>
</gene>
<evidence type="ECO:0000256" key="5">
    <source>
        <dbReference type="ARBA" id="ARBA00047899"/>
    </source>
</evidence>
<keyword evidence="14" id="KW-1185">Reference proteome</keyword>
<dbReference type="InterPro" id="IPR000858">
    <property type="entry name" value="S_locus_glycoprot_dom"/>
</dbReference>
<feature type="domain" description="EGF-like" evidence="10">
    <location>
        <begin position="279"/>
        <end position="320"/>
    </location>
</feature>
<evidence type="ECO:0000256" key="2">
    <source>
        <dbReference type="ARBA" id="ARBA00022729"/>
    </source>
</evidence>
<dbReference type="GO" id="GO:0004674">
    <property type="term" value="F:protein serine/threonine kinase activity"/>
    <property type="evidence" value="ECO:0007669"/>
    <property type="project" value="UniProtKB-EC"/>
</dbReference>
<dbReference type="PANTHER" id="PTHR32444:SF63">
    <property type="entry name" value="G-TYPE LECTIN S-RECEPTOR-LIKE SERINE_THREONINE-PROTEIN KINASE RKS1"/>
    <property type="match status" value="1"/>
</dbReference>
<reference evidence="13 14" key="1">
    <citation type="journal article" date="2021" name="Commun. Biol.">
        <title>The genome of Shorea leprosula (Dipterocarpaceae) highlights the ecological relevance of drought in aseasonal tropical rainforests.</title>
        <authorList>
            <person name="Ng K.K.S."/>
            <person name="Kobayashi M.J."/>
            <person name="Fawcett J.A."/>
            <person name="Hatakeyama M."/>
            <person name="Paape T."/>
            <person name="Ng C.H."/>
            <person name="Ang C.C."/>
            <person name="Tnah L.H."/>
            <person name="Lee C.T."/>
            <person name="Nishiyama T."/>
            <person name="Sese J."/>
            <person name="O'Brien M.J."/>
            <person name="Copetti D."/>
            <person name="Mohd Noor M.I."/>
            <person name="Ong R.C."/>
            <person name="Putra M."/>
            <person name="Sireger I.Z."/>
            <person name="Indrioko S."/>
            <person name="Kosugi Y."/>
            <person name="Izuno A."/>
            <person name="Isagi Y."/>
            <person name="Lee S.L."/>
            <person name="Shimizu K.K."/>
        </authorList>
    </citation>
    <scope>NUCLEOTIDE SEQUENCE [LARGE SCALE GENOMIC DNA]</scope>
    <source>
        <strain evidence="13">214</strain>
    </source>
</reference>
<evidence type="ECO:0000313" key="13">
    <source>
        <dbReference type="EMBL" id="GKV30827.1"/>
    </source>
</evidence>
<feature type="domain" description="Apple" evidence="12">
    <location>
        <begin position="341"/>
        <end position="423"/>
    </location>
</feature>
<evidence type="ECO:0000313" key="14">
    <source>
        <dbReference type="Proteomes" id="UP001054252"/>
    </source>
</evidence>
<evidence type="ECO:0000259" key="10">
    <source>
        <dbReference type="PROSITE" id="PS50026"/>
    </source>
</evidence>
<sequence>MEKLLLCFLFRFSVSIDTISPIHSVKEGNIIVSSGNVFALGFFSPGNSRNHYVGIWYNQIPEQTVVWVANRDSPINDASGVLSINNQGNLVLHQGNQTVFPVWSTNVSIKTGSKNTVAQLLDSGNLVLFQDDTKRTLLWQSFDYPSNTFLPYMKLGLDLKTGFEWFLTSWKSRVDPGTGNYSFRIDPTGFPQLSLYRGSDRLWRAGTWTGRRWSGVPQMVQGYVIINVSFVNNEDEVYITWGITFPSIITRLIVNETGVQQRFTWDAKENRWIGFWSAPNELCDYYKHCGPNSICNTYPVDKSNSYGCSCLPGYEPKLPEQWYLREGKSGCIKKRSNVSMCQSGEGFVKVAQVKIPDTSVASAQLNLGLKQCEKMCLGNCSCMAYATAYYEMDRGVGCLMWHGNLVDTRTYPDDGQDLYVRVDAVELVLAFLFALAQYAKRRGPLDKNGILAILIVLVAVILFTVVVTCYLVRRRIKGTRRRKNYRSSSLFLKDSFKTNDFDENSSADLPFFDLRTIAAATNNFSPDNKLGEGGFGPVWNLWKESKAMEIVDSSLGEYSSSQADEVLRCIQIGLLCVQESAADRPTMSTVVFTLGNDKAVLPPPNQPAFVVKKAHNVDAGGGTGSNNEVTLTLVQPR</sequence>
<evidence type="ECO:0000256" key="7">
    <source>
        <dbReference type="PROSITE-ProRule" id="PRU00076"/>
    </source>
</evidence>
<proteinExistence type="predicted"/>
<evidence type="ECO:0000256" key="8">
    <source>
        <dbReference type="SAM" id="Phobius"/>
    </source>
</evidence>
<dbReference type="InterPro" id="IPR036426">
    <property type="entry name" value="Bulb-type_lectin_dom_sf"/>
</dbReference>
<protein>
    <recommendedName>
        <fullName evidence="1">non-specific serine/threonine protein kinase</fullName>
        <ecNumber evidence="1">2.7.11.1</ecNumber>
    </recommendedName>
</protein>
<comment type="catalytic activity">
    <reaction evidence="5">
        <text>L-threonyl-[protein] + ATP = O-phospho-L-threonyl-[protein] + ADP + H(+)</text>
        <dbReference type="Rhea" id="RHEA:46608"/>
        <dbReference type="Rhea" id="RHEA-COMP:11060"/>
        <dbReference type="Rhea" id="RHEA-COMP:11605"/>
        <dbReference type="ChEBI" id="CHEBI:15378"/>
        <dbReference type="ChEBI" id="CHEBI:30013"/>
        <dbReference type="ChEBI" id="CHEBI:30616"/>
        <dbReference type="ChEBI" id="CHEBI:61977"/>
        <dbReference type="ChEBI" id="CHEBI:456216"/>
        <dbReference type="EC" id="2.7.11.1"/>
    </reaction>
</comment>
<keyword evidence="8" id="KW-1133">Transmembrane helix</keyword>
<keyword evidence="3" id="KW-1015">Disulfide bond</keyword>